<dbReference type="GO" id="GO:0003677">
    <property type="term" value="F:DNA binding"/>
    <property type="evidence" value="ECO:0007669"/>
    <property type="project" value="InterPro"/>
</dbReference>
<dbReference type="InterPro" id="IPR027417">
    <property type="entry name" value="P-loop_NTPase"/>
</dbReference>
<sequence>MRQRINKTRTERGLLSSKEVAHFSEQERELAPLSLPQQEVKGELLPVPLTPLIGRTQEIDAVVALLQQPGLRLLTLTGQGGVGKTRLALQVAMRLQQDFTDGVYFLPLASIRNPSLVLPTIAHSFKLGNMSKEPLLEQLKAFLQYKQLLLVLDNFEQLLPVAPLLSELLVASPQIKALVTSRVQLRLSGEHLVVLPPLPLPNLEQLPPYEQLLQYPSIELLVKEVQRVKPNFMLTEKNSLALAEISVRVGGIPLALELAASRLQILSPEALSLRLNRSLQILTQANADLPERQQTIKWSYDLLSAEEQQLFQYIAVFAGSCSLDAIEEIGSVMGYSAEQVLDGVTSLLDMHLLQRQEQENGATQLIMLDLLREYGLEMLELSGNLQKIRLAHATCFLSLVEEEEVPWLTPPQPRWLELVAEAYNNIRAALVWLLEQAGREGEAKRYSEMALRLCNALHSFWYIRGYISEGRQFIGQALQGGAKVDASLRLKTLVVGAYLALLQDDYEQTVMFSQESLSLCRTEDTSIPKAAALYCWGKIEITRNHLVQASQLMEQVLTLTRNCNYKIAIASSLYESGLLHSLKGEYPEAIGQLEESLMLCRELGNAFATASILIRLAETLFAVQGDSARIQTLLEEGLALSDALENPTFISNCYALMGQTVLGQGDVALASTYLEKSLTMVQASGDQRTIAVLHSLLAKVAIDEKNYAHAQALYQESLAYFQEIEDCAQIASSLEGLARILVAQRKEREATQLLGEADTLREHFGIPLPPREHASYTQQLILVRNTLGEESFVAAWKEGQNRGRALAQKAAPSLNVLSLVTPATRIRAYPDGLTPREVEVLHCLAQGLTRPQIARKLTITLFTVQSHVRSIYSKTGISTRSGITRYALEHNLL</sequence>
<dbReference type="Gene3D" id="1.25.40.10">
    <property type="entry name" value="Tetratricopeptide repeat domain"/>
    <property type="match status" value="2"/>
</dbReference>
<evidence type="ECO:0000313" key="3">
    <source>
        <dbReference type="Proteomes" id="UP000290365"/>
    </source>
</evidence>
<dbReference type="CDD" id="cd06170">
    <property type="entry name" value="LuxR_C_like"/>
    <property type="match status" value="1"/>
</dbReference>
<dbReference type="GO" id="GO:0016887">
    <property type="term" value="F:ATP hydrolysis activity"/>
    <property type="evidence" value="ECO:0007669"/>
    <property type="project" value="InterPro"/>
</dbReference>
<dbReference type="Pfam" id="PF00196">
    <property type="entry name" value="GerE"/>
    <property type="match status" value="1"/>
</dbReference>
<name>A0A4P6JJ02_KTERU</name>
<dbReference type="GO" id="GO:0006355">
    <property type="term" value="P:regulation of DNA-templated transcription"/>
    <property type="evidence" value="ECO:0007669"/>
    <property type="project" value="InterPro"/>
</dbReference>
<dbReference type="PROSITE" id="PS50043">
    <property type="entry name" value="HTH_LUXR_2"/>
    <property type="match status" value="1"/>
</dbReference>
<dbReference type="AlphaFoldDB" id="A0A4P6JJ02"/>
<dbReference type="Gene3D" id="1.10.10.10">
    <property type="entry name" value="Winged helix-like DNA-binding domain superfamily/Winged helix DNA-binding domain"/>
    <property type="match status" value="1"/>
</dbReference>
<accession>A0A4P6JJ02</accession>
<gene>
    <name evidence="2" type="ORF">EPA93_02830</name>
</gene>
<dbReference type="SMART" id="SM00421">
    <property type="entry name" value="HTH_LUXR"/>
    <property type="match status" value="1"/>
</dbReference>
<dbReference type="InterPro" id="IPR019734">
    <property type="entry name" value="TPR_rpt"/>
</dbReference>
<dbReference type="InterPro" id="IPR049945">
    <property type="entry name" value="AAA_22"/>
</dbReference>
<dbReference type="Gene3D" id="3.40.50.300">
    <property type="entry name" value="P-loop containing nucleotide triphosphate hydrolases"/>
    <property type="match status" value="1"/>
</dbReference>
<keyword evidence="3" id="KW-1185">Reference proteome</keyword>
<dbReference type="Proteomes" id="UP000290365">
    <property type="component" value="Chromosome"/>
</dbReference>
<evidence type="ECO:0000313" key="2">
    <source>
        <dbReference type="EMBL" id="QBD74983.1"/>
    </source>
</evidence>
<dbReference type="EMBL" id="CP035758">
    <property type="protein sequence ID" value="QBD74983.1"/>
    <property type="molecule type" value="Genomic_DNA"/>
</dbReference>
<dbReference type="SUPFAM" id="SSF52540">
    <property type="entry name" value="P-loop containing nucleoside triphosphate hydrolases"/>
    <property type="match status" value="1"/>
</dbReference>
<protein>
    <recommendedName>
        <fullName evidence="1">HTH luxR-type domain-containing protein</fullName>
    </recommendedName>
</protein>
<dbReference type="PANTHER" id="PTHR47691:SF3">
    <property type="entry name" value="HTH-TYPE TRANSCRIPTIONAL REGULATOR RV0890C-RELATED"/>
    <property type="match status" value="1"/>
</dbReference>
<reference evidence="2 3" key="1">
    <citation type="submission" date="2019-01" db="EMBL/GenBank/DDBJ databases">
        <title>Ktedonosporobacter rubrisoli SCAWS-G2.</title>
        <authorList>
            <person name="Huang Y."/>
            <person name="Yan B."/>
        </authorList>
    </citation>
    <scope>NUCLEOTIDE SEQUENCE [LARGE SCALE GENOMIC DNA]</scope>
    <source>
        <strain evidence="2 3">SCAWS-G2</strain>
    </source>
</reference>
<dbReference type="PRINTS" id="PR00364">
    <property type="entry name" value="DISEASERSIST"/>
</dbReference>
<organism evidence="2 3">
    <name type="scientific">Ktedonosporobacter rubrisoli</name>
    <dbReference type="NCBI Taxonomy" id="2509675"/>
    <lineage>
        <taxon>Bacteria</taxon>
        <taxon>Bacillati</taxon>
        <taxon>Chloroflexota</taxon>
        <taxon>Ktedonobacteria</taxon>
        <taxon>Ktedonobacterales</taxon>
        <taxon>Ktedonosporobacteraceae</taxon>
        <taxon>Ktedonosporobacter</taxon>
    </lineage>
</organism>
<dbReference type="KEGG" id="kbs:EPA93_02830"/>
<proteinExistence type="predicted"/>
<dbReference type="InterPro" id="IPR016032">
    <property type="entry name" value="Sig_transdc_resp-reg_C-effctor"/>
</dbReference>
<feature type="domain" description="HTH luxR-type" evidence="1">
    <location>
        <begin position="826"/>
        <end position="891"/>
    </location>
</feature>
<dbReference type="InterPro" id="IPR000792">
    <property type="entry name" value="Tscrpt_reg_LuxR_C"/>
</dbReference>
<dbReference type="InterPro" id="IPR036388">
    <property type="entry name" value="WH-like_DNA-bd_sf"/>
</dbReference>
<dbReference type="SUPFAM" id="SSF46894">
    <property type="entry name" value="C-terminal effector domain of the bipartite response regulators"/>
    <property type="match status" value="1"/>
</dbReference>
<dbReference type="PANTHER" id="PTHR47691">
    <property type="entry name" value="REGULATOR-RELATED"/>
    <property type="match status" value="1"/>
</dbReference>
<dbReference type="SUPFAM" id="SSF48452">
    <property type="entry name" value="TPR-like"/>
    <property type="match status" value="2"/>
</dbReference>
<dbReference type="InterPro" id="IPR011990">
    <property type="entry name" value="TPR-like_helical_dom_sf"/>
</dbReference>
<evidence type="ECO:0000259" key="1">
    <source>
        <dbReference type="PROSITE" id="PS50043"/>
    </source>
</evidence>
<dbReference type="Pfam" id="PF13401">
    <property type="entry name" value="AAA_22"/>
    <property type="match status" value="1"/>
</dbReference>
<dbReference type="PRINTS" id="PR00038">
    <property type="entry name" value="HTHLUXR"/>
</dbReference>
<dbReference type="SMART" id="SM00028">
    <property type="entry name" value="TPR"/>
    <property type="match status" value="4"/>
</dbReference>
<dbReference type="OrthoDB" id="149079at2"/>